<dbReference type="InterPro" id="IPR043129">
    <property type="entry name" value="ATPase_NBD"/>
</dbReference>
<evidence type="ECO:0000313" key="3">
    <source>
        <dbReference type="Proteomes" id="UP000019226"/>
    </source>
</evidence>
<dbReference type="SUPFAM" id="SSF53067">
    <property type="entry name" value="Actin-like ATPase domain"/>
    <property type="match status" value="1"/>
</dbReference>
<gene>
    <name evidence="2" type="ORF">CCASEI_11195</name>
</gene>
<dbReference type="InterPro" id="IPR000600">
    <property type="entry name" value="ROK"/>
</dbReference>
<name>A0ABM5PS43_9CORY</name>
<dbReference type="RefSeq" id="WP_006821912.1">
    <property type="nucleotide sequence ID" value="NZ_CP004350.1"/>
</dbReference>
<dbReference type="Proteomes" id="UP000019226">
    <property type="component" value="Chromosome"/>
</dbReference>
<dbReference type="GeneID" id="82878344"/>
<dbReference type="PANTHER" id="PTHR18964">
    <property type="entry name" value="ROK (REPRESSOR, ORF, KINASE) FAMILY"/>
    <property type="match status" value="1"/>
</dbReference>
<proteinExistence type="inferred from homology"/>
<keyword evidence="3" id="KW-1185">Reference proteome</keyword>
<dbReference type="EMBL" id="CP004350">
    <property type="protein sequence ID" value="AHI20794.1"/>
    <property type="molecule type" value="Genomic_DNA"/>
</dbReference>
<organism evidence="2 3">
    <name type="scientific">Corynebacterium casei LMG S-19264</name>
    <dbReference type="NCBI Taxonomy" id="1285583"/>
    <lineage>
        <taxon>Bacteria</taxon>
        <taxon>Bacillati</taxon>
        <taxon>Actinomycetota</taxon>
        <taxon>Actinomycetes</taxon>
        <taxon>Mycobacteriales</taxon>
        <taxon>Corynebacteriaceae</taxon>
        <taxon>Corynebacterium</taxon>
    </lineage>
</organism>
<accession>A0ABM5PS43</accession>
<sequence length="314" mass="32127">MPSFCTIALDIGGTKIAYGLIPDSSPTTVLASGRIPTQPADSTAQQQVQLALRTALESAAAEGLQPVRVGIGAPGVVDTATGLVTYAGPTMAGWQGTDLYALVQQATGLPGIATNDVRALGLGEYTHGGHDGFSRVLFISIGTGLGGAVIDRRTLLDSPRATAGEFSELVAADVFGYAQRAETIASGSGLTIYYNDVAAGHVPNVGEITWRDLQPTDIRLEDVAANDEHFTKILQGNLTGLGRTLGAIVTAFDVDALIIGGGMAALGERVLTPIREGLTVGALAPNQSTPVVRANLGDNAPLIGAGVLATTNLD</sequence>
<evidence type="ECO:0000256" key="1">
    <source>
        <dbReference type="ARBA" id="ARBA00006479"/>
    </source>
</evidence>
<protein>
    <recommendedName>
        <fullName evidence="4">Glucokinase</fullName>
    </recommendedName>
</protein>
<evidence type="ECO:0008006" key="4">
    <source>
        <dbReference type="Google" id="ProtNLM"/>
    </source>
</evidence>
<dbReference type="PANTHER" id="PTHR18964:SF149">
    <property type="entry name" value="BIFUNCTIONAL UDP-N-ACETYLGLUCOSAMINE 2-EPIMERASE_N-ACETYLMANNOSAMINE KINASE"/>
    <property type="match status" value="1"/>
</dbReference>
<dbReference type="Gene3D" id="3.30.420.40">
    <property type="match status" value="2"/>
</dbReference>
<evidence type="ECO:0000313" key="2">
    <source>
        <dbReference type="EMBL" id="AHI20794.1"/>
    </source>
</evidence>
<dbReference type="Pfam" id="PF00480">
    <property type="entry name" value="ROK"/>
    <property type="match status" value="1"/>
</dbReference>
<comment type="similarity">
    <text evidence="1">Belongs to the ROK (NagC/XylR) family.</text>
</comment>
<reference evidence="3" key="1">
    <citation type="submission" date="2013-02" db="EMBL/GenBank/DDBJ databases">
        <title>The complete genome sequence of Corynebacterium casei LMG S-19264 (=DSM 44701).</title>
        <authorList>
            <person name="Ruckert C."/>
            <person name="Albersmeier A."/>
            <person name="Kalinowski J."/>
        </authorList>
    </citation>
    <scope>NUCLEOTIDE SEQUENCE [LARGE SCALE GENOMIC DNA]</scope>
    <source>
        <strain evidence="3">LMG S-19264</strain>
    </source>
</reference>